<name>A0ABD0S4F6_LOXSC</name>
<comment type="caution">
    <text evidence="2">The sequence shown here is derived from an EMBL/GenBank/DDBJ whole genome shotgun (WGS) entry which is preliminary data.</text>
</comment>
<evidence type="ECO:0000313" key="3">
    <source>
        <dbReference type="Proteomes" id="UP001549921"/>
    </source>
</evidence>
<proteinExistence type="predicted"/>
<dbReference type="Proteomes" id="UP001549921">
    <property type="component" value="Unassembled WGS sequence"/>
</dbReference>
<organism evidence="2 3">
    <name type="scientific">Loxostege sticticalis</name>
    <name type="common">Beet webworm moth</name>
    <dbReference type="NCBI Taxonomy" id="481309"/>
    <lineage>
        <taxon>Eukaryota</taxon>
        <taxon>Metazoa</taxon>
        <taxon>Ecdysozoa</taxon>
        <taxon>Arthropoda</taxon>
        <taxon>Hexapoda</taxon>
        <taxon>Insecta</taxon>
        <taxon>Pterygota</taxon>
        <taxon>Neoptera</taxon>
        <taxon>Endopterygota</taxon>
        <taxon>Lepidoptera</taxon>
        <taxon>Glossata</taxon>
        <taxon>Ditrysia</taxon>
        <taxon>Pyraloidea</taxon>
        <taxon>Crambidae</taxon>
        <taxon>Pyraustinae</taxon>
        <taxon>Loxostege</taxon>
    </lineage>
</organism>
<evidence type="ECO:0000256" key="1">
    <source>
        <dbReference type="SAM" id="MobiDB-lite"/>
    </source>
</evidence>
<feature type="compositionally biased region" description="Basic and acidic residues" evidence="1">
    <location>
        <begin position="355"/>
        <end position="369"/>
    </location>
</feature>
<feature type="compositionally biased region" description="Acidic residues" evidence="1">
    <location>
        <begin position="80"/>
        <end position="97"/>
    </location>
</feature>
<feature type="region of interest" description="Disordered" evidence="1">
    <location>
        <begin position="355"/>
        <end position="385"/>
    </location>
</feature>
<evidence type="ECO:0000313" key="2">
    <source>
        <dbReference type="EMBL" id="KAL0808927.1"/>
    </source>
</evidence>
<dbReference type="AlphaFoldDB" id="A0ABD0S4F6"/>
<sequence length="385" mass="45110">MKIRIKHPLLQRPLVSCHRNTYLRTCIASLVFIQSHGHVLLATNLEDFRSIAKKFVPDPLVDQIADLAVNKPKYRLEPQIEGDLESEYESESQSEEESLNKALRKTTQIAEIVTDRQFQYSRLNFEELVEKVKERIRKDFEQTETTSVKPKKKITREYSEEKQPQISRFVNDRRKETTKFSRPKVKKQEEPGPTEDNDMTFAKITMKKHDSYEDYVTPEKERNIYASDNEKKEIARIPTTTFKQIPDYTNRETESPMEYAYVDKTEELKENIEEMVGKSEIKVKSDELKAKTEDLWYDDKQTIPTEEYIQTLPSKSKTTKKGKGTMIPKRDFYKMSSPNYLAKVPIVAEKYDFNEPIPERDREPEDVKPLRGLPPVNINGKVKIS</sequence>
<feature type="region of interest" description="Disordered" evidence="1">
    <location>
        <begin position="173"/>
        <end position="198"/>
    </location>
</feature>
<reference evidence="2 3" key="1">
    <citation type="submission" date="2024-06" db="EMBL/GenBank/DDBJ databases">
        <title>A chromosome-level genome assembly of beet webworm, Loxostege sticticalis.</title>
        <authorList>
            <person name="Zhang Y."/>
        </authorList>
    </citation>
    <scope>NUCLEOTIDE SEQUENCE [LARGE SCALE GENOMIC DNA]</scope>
    <source>
        <strain evidence="2">AQ028</strain>
        <tissue evidence="2">Male pupae</tissue>
    </source>
</reference>
<dbReference type="EMBL" id="JBEDNZ010000030">
    <property type="protein sequence ID" value="KAL0808927.1"/>
    <property type="molecule type" value="Genomic_DNA"/>
</dbReference>
<gene>
    <name evidence="2" type="ORF">ABMA28_012589</name>
</gene>
<accession>A0ABD0S4F6</accession>
<feature type="region of interest" description="Disordered" evidence="1">
    <location>
        <begin position="80"/>
        <end position="100"/>
    </location>
</feature>
<protein>
    <submittedName>
        <fullName evidence="2">Uncharacterized protein</fullName>
    </submittedName>
</protein>